<reference evidence="2 3" key="1">
    <citation type="journal article" date="2019" name="Int. J. Syst. Evol. Microbiol.">
        <title>The Global Catalogue of Microorganisms (GCM) 10K type strain sequencing project: providing services to taxonomists for standard genome sequencing and annotation.</title>
        <authorList>
            <consortium name="The Broad Institute Genomics Platform"/>
            <consortium name="The Broad Institute Genome Sequencing Center for Infectious Disease"/>
            <person name="Wu L."/>
            <person name="Ma J."/>
        </authorList>
    </citation>
    <scope>NUCLEOTIDE SEQUENCE [LARGE SCALE GENOMIC DNA]</scope>
    <source>
        <strain evidence="2 3">JCM 16378</strain>
    </source>
</reference>
<dbReference type="RefSeq" id="WP_344192132.1">
    <property type="nucleotide sequence ID" value="NZ_BAAARN010000001.1"/>
</dbReference>
<evidence type="ECO:0000313" key="3">
    <source>
        <dbReference type="Proteomes" id="UP001501326"/>
    </source>
</evidence>
<feature type="region of interest" description="Disordered" evidence="1">
    <location>
        <begin position="123"/>
        <end position="147"/>
    </location>
</feature>
<protein>
    <recommendedName>
        <fullName evidence="4">HTH cro/C1-type domain-containing protein</fullName>
    </recommendedName>
</protein>
<sequence length="147" mass="16180">MSTQAGVPERGTALDGLKPRDFARDPNAWPTSPLHIPAELRGRGLTTEQLHAHVGAMEELRQLALAYVTYIGRSGKSNQDVAQRLGVSLGALRNLRSGAALPSARTLLLLQYLIPSPEQMEVSDYRDSLTRRQDKLAQREGRTPPSR</sequence>
<dbReference type="EMBL" id="BAAARN010000001">
    <property type="protein sequence ID" value="GAA2735227.1"/>
    <property type="molecule type" value="Genomic_DNA"/>
</dbReference>
<evidence type="ECO:0000313" key="2">
    <source>
        <dbReference type="EMBL" id="GAA2735227.1"/>
    </source>
</evidence>
<evidence type="ECO:0008006" key="4">
    <source>
        <dbReference type="Google" id="ProtNLM"/>
    </source>
</evidence>
<organism evidence="2 3">
    <name type="scientific">Pedococcus aerophilus</name>
    <dbReference type="NCBI Taxonomy" id="436356"/>
    <lineage>
        <taxon>Bacteria</taxon>
        <taxon>Bacillati</taxon>
        <taxon>Actinomycetota</taxon>
        <taxon>Actinomycetes</taxon>
        <taxon>Micrococcales</taxon>
        <taxon>Intrasporangiaceae</taxon>
        <taxon>Pedococcus</taxon>
    </lineage>
</organism>
<dbReference type="Proteomes" id="UP001501326">
    <property type="component" value="Unassembled WGS sequence"/>
</dbReference>
<feature type="region of interest" description="Disordered" evidence="1">
    <location>
        <begin position="1"/>
        <end position="30"/>
    </location>
</feature>
<proteinExistence type="predicted"/>
<gene>
    <name evidence="2" type="ORF">GCM10009867_17060</name>
</gene>
<evidence type="ECO:0000256" key="1">
    <source>
        <dbReference type="SAM" id="MobiDB-lite"/>
    </source>
</evidence>
<keyword evidence="3" id="KW-1185">Reference proteome</keyword>
<comment type="caution">
    <text evidence="2">The sequence shown here is derived from an EMBL/GenBank/DDBJ whole genome shotgun (WGS) entry which is preliminary data.</text>
</comment>
<accession>A0ABN3ULN6</accession>
<name>A0ABN3ULN6_9MICO</name>